<proteinExistence type="predicted"/>
<dbReference type="InParanoid" id="A0A0P0W5W9"/>
<name>A0A0P0W5W9_ORYSJ</name>
<evidence type="ECO:0000313" key="1">
    <source>
        <dbReference type="EMBL" id="BAS87156.1"/>
    </source>
</evidence>
<accession>A0A0P0W5W9</accession>
<reference evidence="1 2" key="2">
    <citation type="journal article" date="2013" name="Plant Cell Physiol.">
        <title>Rice Annotation Project Database (RAP-DB): an integrative and interactive database for rice genomics.</title>
        <authorList>
            <person name="Sakai H."/>
            <person name="Lee S.S."/>
            <person name="Tanaka T."/>
            <person name="Numa H."/>
            <person name="Kim J."/>
            <person name="Kawahara Y."/>
            <person name="Wakimoto H."/>
            <person name="Yang C.C."/>
            <person name="Iwamoto M."/>
            <person name="Abe T."/>
            <person name="Yamada Y."/>
            <person name="Muto A."/>
            <person name="Inokuchi H."/>
            <person name="Ikemura T."/>
            <person name="Matsumoto T."/>
            <person name="Sasaki T."/>
            <person name="Itoh T."/>
        </authorList>
    </citation>
    <scope>NUCLEOTIDE SEQUENCE [LARGE SCALE GENOMIC DNA]</scope>
    <source>
        <strain evidence="2">cv. Nipponbare</strain>
    </source>
</reference>
<sequence length="116" mass="12175">MTSSKRSPCNILAICHPTMLMPSPNSSHSGSRILSSGCATASSSCCLTIVCHTTSTGPSGPQTGQQFLLNFAHGCVSMHGARISERTEFARSNRSLLCGLGHVATLLYFPSSLSKT</sequence>
<protein>
    <submittedName>
        <fullName evidence="1">Os03g0826100 protein</fullName>
    </submittedName>
</protein>
<dbReference type="Proteomes" id="UP000059680">
    <property type="component" value="Chromosome 3"/>
</dbReference>
<dbReference type="EMBL" id="AP014959">
    <property type="protein sequence ID" value="BAS87156.1"/>
    <property type="molecule type" value="Genomic_DNA"/>
</dbReference>
<dbReference type="AlphaFoldDB" id="A0A0P0W5W9"/>
<dbReference type="Gramene" id="Os03t0826100-00">
    <property type="protein sequence ID" value="Os03t0826100-00"/>
    <property type="gene ID" value="Os03g0826100"/>
</dbReference>
<reference evidence="2" key="1">
    <citation type="journal article" date="2005" name="Nature">
        <title>The map-based sequence of the rice genome.</title>
        <authorList>
            <consortium name="International rice genome sequencing project (IRGSP)"/>
            <person name="Matsumoto T."/>
            <person name="Wu J."/>
            <person name="Kanamori H."/>
            <person name="Katayose Y."/>
            <person name="Fujisawa M."/>
            <person name="Namiki N."/>
            <person name="Mizuno H."/>
            <person name="Yamamoto K."/>
            <person name="Antonio B.A."/>
            <person name="Baba T."/>
            <person name="Sakata K."/>
            <person name="Nagamura Y."/>
            <person name="Aoki H."/>
            <person name="Arikawa K."/>
            <person name="Arita K."/>
            <person name="Bito T."/>
            <person name="Chiden Y."/>
            <person name="Fujitsuka N."/>
            <person name="Fukunaka R."/>
            <person name="Hamada M."/>
            <person name="Harada C."/>
            <person name="Hayashi A."/>
            <person name="Hijishita S."/>
            <person name="Honda M."/>
            <person name="Hosokawa S."/>
            <person name="Ichikawa Y."/>
            <person name="Idonuma A."/>
            <person name="Iijima M."/>
            <person name="Ikeda M."/>
            <person name="Ikeno M."/>
            <person name="Ito K."/>
            <person name="Ito S."/>
            <person name="Ito T."/>
            <person name="Ito Y."/>
            <person name="Ito Y."/>
            <person name="Iwabuchi A."/>
            <person name="Kamiya K."/>
            <person name="Karasawa W."/>
            <person name="Kurita K."/>
            <person name="Katagiri S."/>
            <person name="Kikuta A."/>
            <person name="Kobayashi H."/>
            <person name="Kobayashi N."/>
            <person name="Machita K."/>
            <person name="Maehara T."/>
            <person name="Masukawa M."/>
            <person name="Mizubayashi T."/>
            <person name="Mukai Y."/>
            <person name="Nagasaki H."/>
            <person name="Nagata Y."/>
            <person name="Naito S."/>
            <person name="Nakashima M."/>
            <person name="Nakama Y."/>
            <person name="Nakamichi Y."/>
            <person name="Nakamura M."/>
            <person name="Meguro A."/>
            <person name="Negishi M."/>
            <person name="Ohta I."/>
            <person name="Ohta T."/>
            <person name="Okamoto M."/>
            <person name="Ono N."/>
            <person name="Saji S."/>
            <person name="Sakaguchi M."/>
            <person name="Sakai K."/>
            <person name="Shibata M."/>
            <person name="Shimokawa T."/>
            <person name="Song J."/>
            <person name="Takazaki Y."/>
            <person name="Terasawa K."/>
            <person name="Tsugane M."/>
            <person name="Tsuji K."/>
            <person name="Ueda S."/>
            <person name="Waki K."/>
            <person name="Yamagata H."/>
            <person name="Yamamoto M."/>
            <person name="Yamamoto S."/>
            <person name="Yamane H."/>
            <person name="Yoshiki S."/>
            <person name="Yoshihara R."/>
            <person name="Yukawa K."/>
            <person name="Zhong H."/>
            <person name="Yano M."/>
            <person name="Yuan Q."/>
            <person name="Ouyang S."/>
            <person name="Liu J."/>
            <person name="Jones K.M."/>
            <person name="Gansberger K."/>
            <person name="Moffat K."/>
            <person name="Hill J."/>
            <person name="Bera J."/>
            <person name="Fadrosh D."/>
            <person name="Jin S."/>
            <person name="Johri S."/>
            <person name="Kim M."/>
            <person name="Overton L."/>
            <person name="Reardon M."/>
            <person name="Tsitrin T."/>
            <person name="Vuong H."/>
            <person name="Weaver B."/>
            <person name="Ciecko A."/>
            <person name="Tallon L."/>
            <person name="Jackson J."/>
            <person name="Pai G."/>
            <person name="Aken S.V."/>
            <person name="Utterback T."/>
            <person name="Reidmuller S."/>
            <person name="Feldblyum T."/>
            <person name="Hsiao J."/>
            <person name="Zismann V."/>
            <person name="Iobst S."/>
            <person name="de Vazeille A.R."/>
            <person name="Buell C.R."/>
            <person name="Ying K."/>
            <person name="Li Y."/>
            <person name="Lu T."/>
            <person name="Huang Y."/>
            <person name="Zhao Q."/>
            <person name="Feng Q."/>
            <person name="Zhang L."/>
            <person name="Zhu J."/>
            <person name="Weng Q."/>
            <person name="Mu J."/>
            <person name="Lu Y."/>
            <person name="Fan D."/>
            <person name="Liu Y."/>
            <person name="Guan J."/>
            <person name="Zhang Y."/>
            <person name="Yu S."/>
            <person name="Liu X."/>
            <person name="Zhang Y."/>
            <person name="Hong G."/>
            <person name="Han B."/>
            <person name="Choisne N."/>
            <person name="Demange N."/>
            <person name="Orjeda G."/>
            <person name="Samain S."/>
            <person name="Cattolico L."/>
            <person name="Pelletier E."/>
            <person name="Couloux A."/>
            <person name="Segurens B."/>
            <person name="Wincker P."/>
            <person name="D'Hont A."/>
            <person name="Scarpelli C."/>
            <person name="Weissenbach J."/>
            <person name="Salanoubat M."/>
            <person name="Quetier F."/>
            <person name="Yu Y."/>
            <person name="Kim H.R."/>
            <person name="Rambo T."/>
            <person name="Currie J."/>
            <person name="Collura K."/>
            <person name="Luo M."/>
            <person name="Yang T."/>
            <person name="Ammiraju J.S.S."/>
            <person name="Engler F."/>
            <person name="Soderlund C."/>
            <person name="Wing R.A."/>
            <person name="Palmer L.E."/>
            <person name="de la Bastide M."/>
            <person name="Spiegel L."/>
            <person name="Nascimento L."/>
            <person name="Zutavern T."/>
            <person name="O'Shaughnessy A."/>
            <person name="Dike S."/>
            <person name="Dedhia N."/>
            <person name="Preston R."/>
            <person name="Balija V."/>
            <person name="McCombie W.R."/>
            <person name="Chow T."/>
            <person name="Chen H."/>
            <person name="Chung M."/>
            <person name="Chen C."/>
            <person name="Shaw J."/>
            <person name="Wu H."/>
            <person name="Hsiao K."/>
            <person name="Chao Y."/>
            <person name="Chu M."/>
            <person name="Cheng C."/>
            <person name="Hour A."/>
            <person name="Lee P."/>
            <person name="Lin S."/>
            <person name="Lin Y."/>
            <person name="Liou J."/>
            <person name="Liu S."/>
            <person name="Hsing Y."/>
            <person name="Raghuvanshi S."/>
            <person name="Mohanty A."/>
            <person name="Bharti A.K."/>
            <person name="Gaur A."/>
            <person name="Gupta V."/>
            <person name="Kumar D."/>
            <person name="Ravi V."/>
            <person name="Vij S."/>
            <person name="Kapur A."/>
            <person name="Khurana P."/>
            <person name="Khurana P."/>
            <person name="Khurana J.P."/>
            <person name="Tyagi A.K."/>
            <person name="Gaikwad K."/>
            <person name="Singh A."/>
            <person name="Dalal V."/>
            <person name="Srivastava S."/>
            <person name="Dixit A."/>
            <person name="Pal A.K."/>
            <person name="Ghazi I.A."/>
            <person name="Yadav M."/>
            <person name="Pandit A."/>
            <person name="Bhargava A."/>
            <person name="Sureshbabu K."/>
            <person name="Batra K."/>
            <person name="Sharma T.R."/>
            <person name="Mohapatra T."/>
            <person name="Singh N.K."/>
            <person name="Messing J."/>
            <person name="Nelson A.B."/>
            <person name="Fuks G."/>
            <person name="Kavchok S."/>
            <person name="Keizer G."/>
            <person name="Linton E."/>
            <person name="Llaca V."/>
            <person name="Song R."/>
            <person name="Tanyolac B."/>
            <person name="Young S."/>
            <person name="Ho-Il K."/>
            <person name="Hahn J.H."/>
            <person name="Sangsakoo G."/>
            <person name="Vanavichit A."/>
            <person name="de Mattos Luiz.A.T."/>
            <person name="Zimmer P.D."/>
            <person name="Malone G."/>
            <person name="Dellagostin O."/>
            <person name="de Oliveira A.C."/>
            <person name="Bevan M."/>
            <person name="Bancroft I."/>
            <person name="Minx P."/>
            <person name="Cordum H."/>
            <person name="Wilson R."/>
            <person name="Cheng Z."/>
            <person name="Jin W."/>
            <person name="Jiang J."/>
            <person name="Leong S.A."/>
            <person name="Iwama H."/>
            <person name="Gojobori T."/>
            <person name="Itoh T."/>
            <person name="Niimura Y."/>
            <person name="Fujii Y."/>
            <person name="Habara T."/>
            <person name="Sakai H."/>
            <person name="Sato Y."/>
            <person name="Wilson G."/>
            <person name="Kumar K."/>
            <person name="McCouch S."/>
            <person name="Juretic N."/>
            <person name="Hoen D."/>
            <person name="Wright S."/>
            <person name="Bruskiewich R."/>
            <person name="Bureau T."/>
            <person name="Miyao A."/>
            <person name="Hirochika H."/>
            <person name="Nishikawa T."/>
            <person name="Kadowaki K."/>
            <person name="Sugiura M."/>
            <person name="Burr B."/>
            <person name="Sasaki T."/>
        </authorList>
    </citation>
    <scope>NUCLEOTIDE SEQUENCE [LARGE SCALE GENOMIC DNA]</scope>
    <source>
        <strain evidence="2">cv. Nipponbare</strain>
    </source>
</reference>
<reference evidence="1 2" key="3">
    <citation type="journal article" date="2013" name="Rice">
        <title>Improvement of the Oryza sativa Nipponbare reference genome using next generation sequence and optical map data.</title>
        <authorList>
            <person name="Kawahara Y."/>
            <person name="de la Bastide M."/>
            <person name="Hamilton J.P."/>
            <person name="Kanamori H."/>
            <person name="McCombie W.R."/>
            <person name="Ouyang S."/>
            <person name="Schwartz D.C."/>
            <person name="Tanaka T."/>
            <person name="Wu J."/>
            <person name="Zhou S."/>
            <person name="Childs K.L."/>
            <person name="Davidson R.M."/>
            <person name="Lin H."/>
            <person name="Quesada-Ocampo L."/>
            <person name="Vaillancourt B."/>
            <person name="Sakai H."/>
            <person name="Lee S.S."/>
            <person name="Kim J."/>
            <person name="Numa H."/>
            <person name="Itoh T."/>
            <person name="Buell C.R."/>
            <person name="Matsumoto T."/>
        </authorList>
    </citation>
    <scope>NUCLEOTIDE SEQUENCE [LARGE SCALE GENOMIC DNA]</scope>
    <source>
        <strain evidence="2">cv. Nipponbare</strain>
    </source>
</reference>
<gene>
    <name evidence="1" type="ordered locus">Os03g0826100</name>
    <name evidence="1" type="ORF">OSNPB_030826100</name>
</gene>
<organism evidence="1 2">
    <name type="scientific">Oryza sativa subsp. japonica</name>
    <name type="common">Rice</name>
    <dbReference type="NCBI Taxonomy" id="39947"/>
    <lineage>
        <taxon>Eukaryota</taxon>
        <taxon>Viridiplantae</taxon>
        <taxon>Streptophyta</taxon>
        <taxon>Embryophyta</taxon>
        <taxon>Tracheophyta</taxon>
        <taxon>Spermatophyta</taxon>
        <taxon>Magnoliopsida</taxon>
        <taxon>Liliopsida</taxon>
        <taxon>Poales</taxon>
        <taxon>Poaceae</taxon>
        <taxon>BOP clade</taxon>
        <taxon>Oryzoideae</taxon>
        <taxon>Oryzeae</taxon>
        <taxon>Oryzinae</taxon>
        <taxon>Oryza</taxon>
        <taxon>Oryza sativa</taxon>
    </lineage>
</organism>
<dbReference type="PaxDb" id="39947-A0A0P0W5W9"/>
<keyword evidence="2" id="KW-1185">Reference proteome</keyword>
<evidence type="ECO:0000313" key="2">
    <source>
        <dbReference type="Proteomes" id="UP000059680"/>
    </source>
</evidence>